<comment type="pathway">
    <text evidence="1">Carbohydrate metabolism; tricarboxylic acid cycle.</text>
</comment>
<proteinExistence type="inferred from homology"/>
<name>A0A1I1GVA1_9ACTN</name>
<evidence type="ECO:0000256" key="1">
    <source>
        <dbReference type="ARBA" id="ARBA00005163"/>
    </source>
</evidence>
<accession>A0A1I1GVA1</accession>
<dbReference type="InterPro" id="IPR002020">
    <property type="entry name" value="Citrate_synthase"/>
</dbReference>
<evidence type="ECO:0000313" key="6">
    <source>
        <dbReference type="EMBL" id="SFC15737.1"/>
    </source>
</evidence>
<protein>
    <recommendedName>
        <fullName evidence="3">citrate synthase (unknown stereospecificity)</fullName>
        <ecNumber evidence="3">2.3.3.16</ecNumber>
    </recommendedName>
</protein>
<dbReference type="STRING" id="574651.SAMN04487968_10491"/>
<gene>
    <name evidence="6" type="ORF">SAMN04487968_10491</name>
</gene>
<dbReference type="SUPFAM" id="SSF46955">
    <property type="entry name" value="Putative DNA-binding domain"/>
    <property type="match status" value="1"/>
</dbReference>
<dbReference type="InterPro" id="IPR009061">
    <property type="entry name" value="DNA-bd_dom_put_sf"/>
</dbReference>
<dbReference type="GO" id="GO:0006099">
    <property type="term" value="P:tricarboxylic acid cycle"/>
    <property type="evidence" value="ECO:0007669"/>
    <property type="project" value="UniProtKB-UniPathway"/>
</dbReference>
<keyword evidence="7" id="KW-1185">Reference proteome</keyword>
<dbReference type="InterPro" id="IPR036969">
    <property type="entry name" value="Citrate_synthase_sf"/>
</dbReference>
<dbReference type="InterPro" id="IPR016143">
    <property type="entry name" value="Citrate_synth-like_sm_a-sub"/>
</dbReference>
<dbReference type="GO" id="GO:0005975">
    <property type="term" value="P:carbohydrate metabolic process"/>
    <property type="evidence" value="ECO:0007669"/>
    <property type="project" value="TreeGrafter"/>
</dbReference>
<dbReference type="EMBL" id="FOLB01000004">
    <property type="protein sequence ID" value="SFC15737.1"/>
    <property type="molecule type" value="Genomic_DNA"/>
</dbReference>
<dbReference type="Gene3D" id="1.10.230.10">
    <property type="entry name" value="Cytochrome P450-Terp, domain 2"/>
    <property type="match status" value="1"/>
</dbReference>
<comment type="similarity">
    <text evidence="2">Belongs to the citrate synthase family.</text>
</comment>
<feature type="region of interest" description="Disordered" evidence="5">
    <location>
        <begin position="355"/>
        <end position="377"/>
    </location>
</feature>
<dbReference type="GO" id="GO:0005829">
    <property type="term" value="C:cytosol"/>
    <property type="evidence" value="ECO:0007669"/>
    <property type="project" value="TreeGrafter"/>
</dbReference>
<evidence type="ECO:0000256" key="3">
    <source>
        <dbReference type="ARBA" id="ARBA00012972"/>
    </source>
</evidence>
<dbReference type="InterPro" id="IPR016142">
    <property type="entry name" value="Citrate_synth-like_lrg_a-sub"/>
</dbReference>
<dbReference type="OrthoDB" id="9800864at2"/>
<dbReference type="PANTHER" id="PTHR11739">
    <property type="entry name" value="CITRATE SYNTHASE"/>
    <property type="match status" value="1"/>
</dbReference>
<dbReference type="Pfam" id="PF00285">
    <property type="entry name" value="Citrate_synt"/>
    <property type="match status" value="1"/>
</dbReference>
<dbReference type="AlphaFoldDB" id="A0A1I1GVA1"/>
<dbReference type="SUPFAM" id="SSF48256">
    <property type="entry name" value="Citrate synthase"/>
    <property type="match status" value="1"/>
</dbReference>
<dbReference type="Gene3D" id="1.10.580.10">
    <property type="entry name" value="Citrate Synthase, domain 1"/>
    <property type="match status" value="2"/>
</dbReference>
<keyword evidence="4" id="KW-0808">Transferase</keyword>
<sequence>MTDWIASGEAAQRLGVKRATLYTYVSRGLLTRRREHGESLFVRHEIDTLARDRRHPGAPEGLLQMRSVRSAVSEVREGELFLRGVPLADLADEPYADVVDLVLGGSDVDELDVPEHLARLPLHRRLPALAQWAGSSRPTALDAESTGRAARGLLDAAPVALGDHHGRPGHRTALPAALFAALSGRDGSRAEVATVNTALVALVDHGLAASVVAARVAASARASAYDCLLAGYAALSGRLHGGIATTAVVTLRDGPTDDRAPGFGHWRHPDGDPRAEAILARLALVDGAAPVIGRLEEIADRAGRQPNVDGALAAVILACDLPDDSGEVLFQVGRTPGLAAHVVEELGEDPLRWRAKDPDASSAGRAATRWLPGGNVS</sequence>
<evidence type="ECO:0000313" key="7">
    <source>
        <dbReference type="Proteomes" id="UP000198832"/>
    </source>
</evidence>
<evidence type="ECO:0000256" key="2">
    <source>
        <dbReference type="ARBA" id="ARBA00010566"/>
    </source>
</evidence>
<evidence type="ECO:0000256" key="5">
    <source>
        <dbReference type="SAM" id="MobiDB-lite"/>
    </source>
</evidence>
<organism evidence="6 7">
    <name type="scientific">Nocardioides terrae</name>
    <dbReference type="NCBI Taxonomy" id="574651"/>
    <lineage>
        <taxon>Bacteria</taxon>
        <taxon>Bacillati</taxon>
        <taxon>Actinomycetota</taxon>
        <taxon>Actinomycetes</taxon>
        <taxon>Propionibacteriales</taxon>
        <taxon>Nocardioidaceae</taxon>
        <taxon>Nocardioides</taxon>
    </lineage>
</organism>
<evidence type="ECO:0000256" key="4">
    <source>
        <dbReference type="ARBA" id="ARBA00022679"/>
    </source>
</evidence>
<dbReference type="RefSeq" id="WP_139230049.1">
    <property type="nucleotide sequence ID" value="NZ_FOLB01000004.1"/>
</dbReference>
<dbReference type="EC" id="2.3.3.16" evidence="3"/>
<reference evidence="6 7" key="1">
    <citation type="submission" date="2016-10" db="EMBL/GenBank/DDBJ databases">
        <authorList>
            <person name="de Groot N.N."/>
        </authorList>
    </citation>
    <scope>NUCLEOTIDE SEQUENCE [LARGE SCALE GENOMIC DNA]</scope>
    <source>
        <strain evidence="6 7">CGMCC 1.7056</strain>
    </source>
</reference>
<dbReference type="UniPathway" id="UPA00223"/>
<dbReference type="GO" id="GO:0036440">
    <property type="term" value="F:citrate synthase activity"/>
    <property type="evidence" value="ECO:0007669"/>
    <property type="project" value="UniProtKB-EC"/>
</dbReference>
<dbReference type="PANTHER" id="PTHR11739:SF4">
    <property type="entry name" value="CITRATE SYNTHASE, PEROXISOMAL"/>
    <property type="match status" value="1"/>
</dbReference>
<dbReference type="Proteomes" id="UP000198832">
    <property type="component" value="Unassembled WGS sequence"/>
</dbReference>